<sequence>MSVGTDGAALPRLTFGFGPAARSSVRRQVDSKRAIYRPPGLRAIRPRRILVLPKI</sequence>
<accession>A0ABY6AV84</accession>
<evidence type="ECO:0000313" key="2">
    <source>
        <dbReference type="Proteomes" id="UP001064933"/>
    </source>
</evidence>
<evidence type="ECO:0000313" key="1">
    <source>
        <dbReference type="EMBL" id="UXH76917.1"/>
    </source>
</evidence>
<dbReference type="Proteomes" id="UP001064933">
    <property type="component" value="Chromosome"/>
</dbReference>
<protein>
    <submittedName>
        <fullName evidence="1">Uncharacterized protein</fullName>
    </submittedName>
</protein>
<gene>
    <name evidence="1" type="ORF">N4261_18045</name>
</gene>
<name>A0ABY6AV84_9BURK</name>
<dbReference type="EMBL" id="CP104562">
    <property type="protein sequence ID" value="UXH76917.1"/>
    <property type="molecule type" value="Genomic_DNA"/>
</dbReference>
<keyword evidence="2" id="KW-1185">Reference proteome</keyword>
<reference evidence="1" key="1">
    <citation type="submission" date="2022-10" db="EMBL/GenBank/DDBJ databases">
        <title>Characterization and whole genome sequencing of a new Roseateles species, isolated from fresh water.</title>
        <authorList>
            <person name="Guliayeva D.Y."/>
            <person name="Akhremchuk A.E."/>
            <person name="Sikolenko M.A."/>
            <person name="Valentovich L.N."/>
            <person name="Sidarenka A.V."/>
        </authorList>
    </citation>
    <scope>NUCLEOTIDE SEQUENCE</scope>
    <source>
        <strain evidence="1">BIM B-1768</strain>
    </source>
</reference>
<proteinExistence type="predicted"/>
<dbReference type="RefSeq" id="WP_261756659.1">
    <property type="nucleotide sequence ID" value="NZ_CP104562.2"/>
</dbReference>
<organism evidence="1 2">
    <name type="scientific">Roseateles amylovorans</name>
    <dbReference type="NCBI Taxonomy" id="2978473"/>
    <lineage>
        <taxon>Bacteria</taxon>
        <taxon>Pseudomonadati</taxon>
        <taxon>Pseudomonadota</taxon>
        <taxon>Betaproteobacteria</taxon>
        <taxon>Burkholderiales</taxon>
        <taxon>Sphaerotilaceae</taxon>
        <taxon>Roseateles</taxon>
    </lineage>
</organism>